<dbReference type="OrthoDB" id="5832544at2759"/>
<evidence type="ECO:0000256" key="1">
    <source>
        <dbReference type="SAM" id="Phobius"/>
    </source>
</evidence>
<name>G0MTR0_CAEBE</name>
<evidence type="ECO:0000313" key="3">
    <source>
        <dbReference type="Proteomes" id="UP000008068"/>
    </source>
</evidence>
<gene>
    <name evidence="2" type="ORF">CAEBREN_08361</name>
</gene>
<sequence length="124" mass="14170">MDPPSISAPPEYCETIDETIIANSKHEMPPVYVMDVNNLTWQRAFPPTYDDEERQIDEPLRSIEAEIDGEHTRMYQCGPCVLSETKSFLLCFFTVFLGLLILLPTLFFITVLTRDQDPNVSPSI</sequence>
<dbReference type="eggNOG" id="ENOG502R0R3">
    <property type="taxonomic scope" value="Eukaryota"/>
</dbReference>
<evidence type="ECO:0000313" key="2">
    <source>
        <dbReference type="EMBL" id="EGT43811.1"/>
    </source>
</evidence>
<keyword evidence="1" id="KW-0472">Membrane</keyword>
<dbReference type="OMA" id="YCETVDE"/>
<protein>
    <submittedName>
        <fullName evidence="2">Uncharacterized protein</fullName>
    </submittedName>
</protein>
<keyword evidence="1" id="KW-0812">Transmembrane</keyword>
<keyword evidence="3" id="KW-1185">Reference proteome</keyword>
<accession>G0MTR0</accession>
<dbReference type="AlphaFoldDB" id="G0MTR0"/>
<dbReference type="Proteomes" id="UP000008068">
    <property type="component" value="Unassembled WGS sequence"/>
</dbReference>
<dbReference type="EMBL" id="GL379811">
    <property type="protein sequence ID" value="EGT43811.1"/>
    <property type="molecule type" value="Genomic_DNA"/>
</dbReference>
<keyword evidence="1" id="KW-1133">Transmembrane helix</keyword>
<dbReference type="FunCoup" id="G0MTR0">
    <property type="interactions" value="1973"/>
</dbReference>
<dbReference type="HOGENOM" id="CLU_2006022_0_0_1"/>
<organism evidence="3">
    <name type="scientific">Caenorhabditis brenneri</name>
    <name type="common">Nematode worm</name>
    <dbReference type="NCBI Taxonomy" id="135651"/>
    <lineage>
        <taxon>Eukaryota</taxon>
        <taxon>Metazoa</taxon>
        <taxon>Ecdysozoa</taxon>
        <taxon>Nematoda</taxon>
        <taxon>Chromadorea</taxon>
        <taxon>Rhabditida</taxon>
        <taxon>Rhabditina</taxon>
        <taxon>Rhabditomorpha</taxon>
        <taxon>Rhabditoidea</taxon>
        <taxon>Rhabditidae</taxon>
        <taxon>Peloderinae</taxon>
        <taxon>Caenorhabditis</taxon>
    </lineage>
</organism>
<proteinExistence type="predicted"/>
<reference evidence="3" key="1">
    <citation type="submission" date="2011-07" db="EMBL/GenBank/DDBJ databases">
        <authorList>
            <consortium name="Caenorhabditis brenneri Sequencing and Analysis Consortium"/>
            <person name="Wilson R.K."/>
        </authorList>
    </citation>
    <scope>NUCLEOTIDE SEQUENCE [LARGE SCALE GENOMIC DNA]</scope>
    <source>
        <strain evidence="3">PB2801</strain>
    </source>
</reference>
<dbReference type="InParanoid" id="G0MTR0"/>
<feature type="transmembrane region" description="Helical" evidence="1">
    <location>
        <begin position="88"/>
        <end position="112"/>
    </location>
</feature>